<name>A0A087UBX8_STEMI</name>
<sequence length="145" mass="16540">MEKLGRDVVYHDTDSIIYATNGRNDPPLGNFLGEFTDELEGDVIQTFVSGGPKNYAYQTASGKTYCKVRGFSFNFRNSQLLNFQAIKSLVCSLDQKTVIFLHNPSKIAREPKRRKVINKPETRLYEIVLDKRVIQKDLSTLPFGF</sequence>
<dbReference type="SUPFAM" id="SSF56672">
    <property type="entry name" value="DNA/RNA polymerases"/>
    <property type="match status" value="1"/>
</dbReference>
<dbReference type="Proteomes" id="UP000054359">
    <property type="component" value="Unassembled WGS sequence"/>
</dbReference>
<dbReference type="AlphaFoldDB" id="A0A087UBX8"/>
<proteinExistence type="predicted"/>
<dbReference type="OrthoDB" id="6417920at2759"/>
<evidence type="ECO:0000313" key="2">
    <source>
        <dbReference type="Proteomes" id="UP000054359"/>
    </source>
</evidence>
<dbReference type="EMBL" id="KK119141">
    <property type="protein sequence ID" value="KFM74867.1"/>
    <property type="molecule type" value="Genomic_DNA"/>
</dbReference>
<dbReference type="InterPro" id="IPR043502">
    <property type="entry name" value="DNA/RNA_pol_sf"/>
</dbReference>
<gene>
    <name evidence="1" type="ORF">X975_12652</name>
</gene>
<dbReference type="STRING" id="407821.A0A087UBX8"/>
<reference evidence="1 2" key="1">
    <citation type="submission" date="2013-11" db="EMBL/GenBank/DDBJ databases">
        <title>Genome sequencing of Stegodyphus mimosarum.</title>
        <authorList>
            <person name="Bechsgaard J."/>
        </authorList>
    </citation>
    <scope>NUCLEOTIDE SEQUENCE [LARGE SCALE GENOMIC DNA]</scope>
</reference>
<evidence type="ECO:0000313" key="1">
    <source>
        <dbReference type="EMBL" id="KFM74867.1"/>
    </source>
</evidence>
<dbReference type="PANTHER" id="PTHR33568:SF3">
    <property type="entry name" value="DNA-DIRECTED DNA POLYMERASE"/>
    <property type="match status" value="1"/>
</dbReference>
<accession>A0A087UBX8</accession>
<keyword evidence="2" id="KW-1185">Reference proteome</keyword>
<dbReference type="InterPro" id="IPR023211">
    <property type="entry name" value="DNA_pol_palm_dom_sf"/>
</dbReference>
<evidence type="ECO:0008006" key="3">
    <source>
        <dbReference type="Google" id="ProtNLM"/>
    </source>
</evidence>
<protein>
    <recommendedName>
        <fullName evidence="3">DNA-directed DNA polymerase</fullName>
    </recommendedName>
</protein>
<feature type="non-terminal residue" evidence="1">
    <location>
        <position position="145"/>
    </location>
</feature>
<dbReference type="GO" id="GO:0071897">
    <property type="term" value="P:DNA biosynthetic process"/>
    <property type="evidence" value="ECO:0007669"/>
    <property type="project" value="UniProtKB-ARBA"/>
</dbReference>
<dbReference type="Gene3D" id="3.90.1600.10">
    <property type="entry name" value="Palm domain of DNA polymerase"/>
    <property type="match status" value="1"/>
</dbReference>
<organism evidence="1 2">
    <name type="scientific">Stegodyphus mimosarum</name>
    <name type="common">African social velvet spider</name>
    <dbReference type="NCBI Taxonomy" id="407821"/>
    <lineage>
        <taxon>Eukaryota</taxon>
        <taxon>Metazoa</taxon>
        <taxon>Ecdysozoa</taxon>
        <taxon>Arthropoda</taxon>
        <taxon>Chelicerata</taxon>
        <taxon>Arachnida</taxon>
        <taxon>Araneae</taxon>
        <taxon>Araneomorphae</taxon>
        <taxon>Entelegynae</taxon>
        <taxon>Eresoidea</taxon>
        <taxon>Eresidae</taxon>
        <taxon>Stegodyphus</taxon>
    </lineage>
</organism>
<dbReference type="PANTHER" id="PTHR33568">
    <property type="entry name" value="DNA POLYMERASE"/>
    <property type="match status" value="1"/>
</dbReference>
<dbReference type="OMA" id="YATNGRN"/>